<dbReference type="AlphaFoldDB" id="A0A2S9XAV2"/>
<keyword evidence="5 9" id="KW-0676">Redox-active center</keyword>
<evidence type="ECO:0000256" key="5">
    <source>
        <dbReference type="ARBA" id="ARBA00023284"/>
    </source>
</evidence>
<dbReference type="PIRSF" id="PIRSF000077">
    <property type="entry name" value="Thioredoxin"/>
    <property type="match status" value="1"/>
</dbReference>
<dbReference type="InterPro" id="IPR017937">
    <property type="entry name" value="Thioredoxin_CS"/>
</dbReference>
<gene>
    <name evidence="11" type="ORF">ENSA5_69190</name>
</gene>
<evidence type="ECO:0000259" key="10">
    <source>
        <dbReference type="PROSITE" id="PS51352"/>
    </source>
</evidence>
<dbReference type="GO" id="GO:0005829">
    <property type="term" value="C:cytosol"/>
    <property type="evidence" value="ECO:0007669"/>
    <property type="project" value="TreeGrafter"/>
</dbReference>
<feature type="domain" description="Thioredoxin" evidence="10">
    <location>
        <begin position="1"/>
        <end position="108"/>
    </location>
</feature>
<dbReference type="InterPro" id="IPR013766">
    <property type="entry name" value="Thioredoxin_domain"/>
</dbReference>
<keyword evidence="2" id="KW-0813">Transport</keyword>
<evidence type="ECO:0000256" key="6">
    <source>
        <dbReference type="NCBIfam" id="TIGR01068"/>
    </source>
</evidence>
<accession>A0A2S9XAV2</accession>
<evidence type="ECO:0000256" key="1">
    <source>
        <dbReference type="ARBA" id="ARBA00008987"/>
    </source>
</evidence>
<evidence type="ECO:0000256" key="3">
    <source>
        <dbReference type="ARBA" id="ARBA00022982"/>
    </source>
</evidence>
<dbReference type="PROSITE" id="PS51352">
    <property type="entry name" value="THIOREDOXIN_2"/>
    <property type="match status" value="1"/>
</dbReference>
<dbReference type="PROSITE" id="PS00194">
    <property type="entry name" value="THIOREDOXIN_1"/>
    <property type="match status" value="1"/>
</dbReference>
<evidence type="ECO:0000256" key="8">
    <source>
        <dbReference type="PIRSR" id="PIRSR000077-1"/>
    </source>
</evidence>
<evidence type="ECO:0000256" key="2">
    <source>
        <dbReference type="ARBA" id="ARBA00022448"/>
    </source>
</evidence>
<organism evidence="11 12">
    <name type="scientific">Enhygromyxa salina</name>
    <dbReference type="NCBI Taxonomy" id="215803"/>
    <lineage>
        <taxon>Bacteria</taxon>
        <taxon>Pseudomonadati</taxon>
        <taxon>Myxococcota</taxon>
        <taxon>Polyangia</taxon>
        <taxon>Nannocystales</taxon>
        <taxon>Nannocystaceae</taxon>
        <taxon>Enhygromyxa</taxon>
    </lineage>
</organism>
<proteinExistence type="inferred from homology"/>
<evidence type="ECO:0000256" key="7">
    <source>
        <dbReference type="PIRNR" id="PIRNR000077"/>
    </source>
</evidence>
<feature type="site" description="Contributes to redox potential value" evidence="8">
    <location>
        <position position="35"/>
    </location>
</feature>
<dbReference type="CDD" id="cd02947">
    <property type="entry name" value="TRX_family"/>
    <property type="match status" value="1"/>
</dbReference>
<dbReference type="RefSeq" id="WP_106396039.1">
    <property type="nucleotide sequence ID" value="NZ_PVNK01000308.1"/>
</dbReference>
<evidence type="ECO:0000256" key="9">
    <source>
        <dbReference type="PIRSR" id="PIRSR000077-4"/>
    </source>
</evidence>
<evidence type="ECO:0000313" key="11">
    <source>
        <dbReference type="EMBL" id="PRP89978.1"/>
    </source>
</evidence>
<dbReference type="Pfam" id="PF00085">
    <property type="entry name" value="Thioredoxin"/>
    <property type="match status" value="1"/>
</dbReference>
<evidence type="ECO:0000256" key="4">
    <source>
        <dbReference type="ARBA" id="ARBA00023157"/>
    </source>
</evidence>
<dbReference type="PANTHER" id="PTHR45663:SF11">
    <property type="entry name" value="GEO12009P1"/>
    <property type="match status" value="1"/>
</dbReference>
<dbReference type="FunFam" id="3.40.30.10:FF:000001">
    <property type="entry name" value="Thioredoxin"/>
    <property type="match status" value="1"/>
</dbReference>
<dbReference type="InterPro" id="IPR005746">
    <property type="entry name" value="Thioredoxin"/>
</dbReference>
<dbReference type="GO" id="GO:0015035">
    <property type="term" value="F:protein-disulfide reductase activity"/>
    <property type="evidence" value="ECO:0007669"/>
    <property type="project" value="UniProtKB-UniRule"/>
</dbReference>
<dbReference type="NCBIfam" id="TIGR01068">
    <property type="entry name" value="thioredoxin"/>
    <property type="match status" value="1"/>
</dbReference>
<dbReference type="PRINTS" id="PR00421">
    <property type="entry name" value="THIOREDOXIN"/>
</dbReference>
<dbReference type="Proteomes" id="UP000237968">
    <property type="component" value="Unassembled WGS sequence"/>
</dbReference>
<evidence type="ECO:0000313" key="12">
    <source>
        <dbReference type="Proteomes" id="UP000237968"/>
    </source>
</evidence>
<feature type="disulfide bond" description="Redox-active" evidence="9">
    <location>
        <begin position="33"/>
        <end position="36"/>
    </location>
</feature>
<keyword evidence="12" id="KW-1185">Reference proteome</keyword>
<keyword evidence="4 9" id="KW-1015">Disulfide bond</keyword>
<feature type="site" description="Contributes to redox potential value" evidence="8">
    <location>
        <position position="34"/>
    </location>
</feature>
<dbReference type="PANTHER" id="PTHR45663">
    <property type="entry name" value="GEO12009P1"/>
    <property type="match status" value="1"/>
</dbReference>
<reference evidence="11 12" key="1">
    <citation type="submission" date="2018-03" db="EMBL/GenBank/DDBJ databases">
        <title>Draft Genome Sequences of the Obligatory Marine Myxobacteria Enhygromyxa salina SWB005.</title>
        <authorList>
            <person name="Poehlein A."/>
            <person name="Moghaddam J.A."/>
            <person name="Harms H."/>
            <person name="Alanjari M."/>
            <person name="Koenig G.M."/>
            <person name="Daniel R."/>
            <person name="Schaeberle T.F."/>
        </authorList>
    </citation>
    <scope>NUCLEOTIDE SEQUENCE [LARGE SCALE GENOMIC DNA]</scope>
    <source>
        <strain evidence="11 12">SWB005</strain>
    </source>
</reference>
<dbReference type="EMBL" id="PVNK01000308">
    <property type="protein sequence ID" value="PRP89978.1"/>
    <property type="molecule type" value="Genomic_DNA"/>
</dbReference>
<keyword evidence="3" id="KW-0249">Electron transport</keyword>
<feature type="site" description="Deprotonates C-terminal active site Cys" evidence="8">
    <location>
        <position position="27"/>
    </location>
</feature>
<dbReference type="Gene3D" id="3.40.30.10">
    <property type="entry name" value="Glutaredoxin"/>
    <property type="match status" value="1"/>
</dbReference>
<comment type="similarity">
    <text evidence="1 7">Belongs to the thioredoxin family.</text>
</comment>
<dbReference type="InterPro" id="IPR036249">
    <property type="entry name" value="Thioredoxin-like_sf"/>
</dbReference>
<dbReference type="OrthoDB" id="9790390at2"/>
<dbReference type="SUPFAM" id="SSF52833">
    <property type="entry name" value="Thioredoxin-like"/>
    <property type="match status" value="1"/>
</dbReference>
<feature type="active site" description="Nucleophile" evidence="8">
    <location>
        <position position="36"/>
    </location>
</feature>
<protein>
    <recommendedName>
        <fullName evidence="6 7">Thioredoxin</fullName>
    </recommendedName>
</protein>
<name>A0A2S9XAV2_9BACT</name>
<dbReference type="GO" id="GO:0045454">
    <property type="term" value="P:cell redox homeostasis"/>
    <property type="evidence" value="ECO:0007669"/>
    <property type="project" value="TreeGrafter"/>
</dbReference>
<sequence>MSNSLNITNDGSFDADVINSSTPVVVDFWATWCAPCKAMVPHLQKIQDELDGKVKIVKLNVEENQATATRYKVLKLPTLLKFQGGELVDTMVGNPGPRKLRAFIEKGI</sequence>
<comment type="caution">
    <text evidence="11">The sequence shown here is derived from an EMBL/GenBank/DDBJ whole genome shotgun (WGS) entry which is preliminary data.</text>
</comment>
<feature type="active site" description="Nucleophile" evidence="8">
    <location>
        <position position="33"/>
    </location>
</feature>